<evidence type="ECO:0000313" key="4">
    <source>
        <dbReference type="Proteomes" id="UP001153709"/>
    </source>
</evidence>
<dbReference type="Proteomes" id="UP001153709">
    <property type="component" value="Chromosome 8"/>
</dbReference>
<feature type="compositionally biased region" description="Polar residues" evidence="1">
    <location>
        <begin position="135"/>
        <end position="151"/>
    </location>
</feature>
<dbReference type="Gene3D" id="1.10.10.60">
    <property type="entry name" value="Homeodomain-like"/>
    <property type="match status" value="2"/>
</dbReference>
<protein>
    <recommendedName>
        <fullName evidence="2">Myb/SANT-like DNA-binding domain-containing protein</fullName>
    </recommendedName>
</protein>
<feature type="region of interest" description="Disordered" evidence="1">
    <location>
        <begin position="135"/>
        <end position="154"/>
    </location>
</feature>
<dbReference type="EMBL" id="OU898283">
    <property type="protein sequence ID" value="CAG9839325.1"/>
    <property type="molecule type" value="Genomic_DNA"/>
</dbReference>
<dbReference type="InterPro" id="IPR044822">
    <property type="entry name" value="Myb_DNA-bind_4"/>
</dbReference>
<dbReference type="Pfam" id="PF13837">
    <property type="entry name" value="Myb_DNA-bind_4"/>
    <property type="match status" value="2"/>
</dbReference>
<feature type="domain" description="Myb/SANT-like DNA-binding" evidence="2">
    <location>
        <begin position="226"/>
        <end position="309"/>
    </location>
</feature>
<dbReference type="AlphaFoldDB" id="A0A9N9TAQ1"/>
<evidence type="ECO:0000259" key="2">
    <source>
        <dbReference type="Pfam" id="PF13837"/>
    </source>
</evidence>
<sequence>MADDMQIYTEATKSEGVPNPGINSPDSYFDREKTLVLIELFKKYKPVMTKGDIKTMKEMWDVIANDMSNQFEKPITGSKCKNKFKVLERGYKKMINDNEIGKRRKKNFPYAKEFKDIQPRKYEFVPGLVHPYTNIPNTNTEKNDTSSTESATEVGAEVTYTESLYISEENYVPQNHIEVCQTDYVNGTTQEVEPAEITIQTTPPLPVECTVVNQNRQSELHWPEDNYFSKDRTLTLISLYKIFSPKVAMGAMKTKREMWDTIAKQMSEHYNITITSAKCENRFKVLERNFRQLEIHNTQPDNLPKTYEYEAELREIFGDRFKNQVKEKIVEKQEPSTSAETIDINQQPYTIRLVETQPIPIELQHPDRLERILLGIRSDLQYYQNERLKVEWRKLAVEEEKLKLNKRKLKLLEDQKRADS</sequence>
<feature type="domain" description="Myb/SANT-like DNA-binding" evidence="2">
    <location>
        <begin position="28"/>
        <end position="115"/>
    </location>
</feature>
<accession>A0A9N9TAQ1</accession>
<evidence type="ECO:0000313" key="3">
    <source>
        <dbReference type="EMBL" id="CAG9839325.1"/>
    </source>
</evidence>
<name>A0A9N9TAQ1_DIABA</name>
<reference evidence="3" key="1">
    <citation type="submission" date="2022-01" db="EMBL/GenBank/DDBJ databases">
        <authorList>
            <person name="King R."/>
        </authorList>
    </citation>
    <scope>NUCLEOTIDE SEQUENCE</scope>
</reference>
<dbReference type="PANTHER" id="PTHR47595">
    <property type="entry name" value="HEAT SHOCK 70 KDA PROTEIN 14"/>
    <property type="match status" value="1"/>
</dbReference>
<dbReference type="OrthoDB" id="10065625at2759"/>
<dbReference type="PANTHER" id="PTHR47595:SF1">
    <property type="entry name" value="MYB_SANT-LIKE DNA-BINDING DOMAIN-CONTAINING PROTEIN"/>
    <property type="match status" value="1"/>
</dbReference>
<gene>
    <name evidence="3" type="ORF">DIABBA_LOCUS12103</name>
</gene>
<keyword evidence="4" id="KW-1185">Reference proteome</keyword>
<organism evidence="3 4">
    <name type="scientific">Diabrotica balteata</name>
    <name type="common">Banded cucumber beetle</name>
    <dbReference type="NCBI Taxonomy" id="107213"/>
    <lineage>
        <taxon>Eukaryota</taxon>
        <taxon>Metazoa</taxon>
        <taxon>Ecdysozoa</taxon>
        <taxon>Arthropoda</taxon>
        <taxon>Hexapoda</taxon>
        <taxon>Insecta</taxon>
        <taxon>Pterygota</taxon>
        <taxon>Neoptera</taxon>
        <taxon>Endopterygota</taxon>
        <taxon>Coleoptera</taxon>
        <taxon>Polyphaga</taxon>
        <taxon>Cucujiformia</taxon>
        <taxon>Chrysomeloidea</taxon>
        <taxon>Chrysomelidae</taxon>
        <taxon>Galerucinae</taxon>
        <taxon>Diabroticina</taxon>
        <taxon>Diabroticites</taxon>
        <taxon>Diabrotica</taxon>
    </lineage>
</organism>
<evidence type="ECO:0000256" key="1">
    <source>
        <dbReference type="SAM" id="MobiDB-lite"/>
    </source>
</evidence>
<proteinExistence type="predicted"/>